<dbReference type="InterPro" id="IPR019410">
    <property type="entry name" value="Methyltransf_16"/>
</dbReference>
<dbReference type="PANTHER" id="PTHR14614:SF130">
    <property type="entry name" value="PROTEIN-LYSINE N-METHYLTRANSFERASE EEF2KMT"/>
    <property type="match status" value="1"/>
</dbReference>
<organism evidence="6 7">
    <name type="scientific">Pelobates cultripes</name>
    <name type="common">Western spadefoot toad</name>
    <dbReference type="NCBI Taxonomy" id="61616"/>
    <lineage>
        <taxon>Eukaryota</taxon>
        <taxon>Metazoa</taxon>
        <taxon>Chordata</taxon>
        <taxon>Craniata</taxon>
        <taxon>Vertebrata</taxon>
        <taxon>Euteleostomi</taxon>
        <taxon>Amphibia</taxon>
        <taxon>Batrachia</taxon>
        <taxon>Anura</taxon>
        <taxon>Pelobatoidea</taxon>
        <taxon>Pelobatidae</taxon>
        <taxon>Pelobates</taxon>
    </lineage>
</organism>
<protein>
    <recommendedName>
        <fullName evidence="5">FAM86 N-terminal domain-containing protein</fullName>
    </recommendedName>
</protein>
<dbReference type="GO" id="GO:0032991">
    <property type="term" value="C:protein-containing complex"/>
    <property type="evidence" value="ECO:0007669"/>
    <property type="project" value="TreeGrafter"/>
</dbReference>
<dbReference type="Gene3D" id="3.40.50.150">
    <property type="entry name" value="Vaccinia Virus protein VP39"/>
    <property type="match status" value="1"/>
</dbReference>
<keyword evidence="3" id="KW-0808">Transferase</keyword>
<dbReference type="AlphaFoldDB" id="A0AAD1WHS8"/>
<dbReference type="InterPro" id="IPR029426">
    <property type="entry name" value="FAM86_N"/>
</dbReference>
<keyword evidence="4" id="KW-0949">S-adenosyl-L-methionine</keyword>
<dbReference type="PANTHER" id="PTHR14614">
    <property type="entry name" value="HEPATOCELLULAR CARCINOMA-ASSOCIATED ANTIGEN"/>
    <property type="match status" value="1"/>
</dbReference>
<evidence type="ECO:0000313" key="6">
    <source>
        <dbReference type="EMBL" id="CAH2306804.1"/>
    </source>
</evidence>
<dbReference type="Proteomes" id="UP001295444">
    <property type="component" value="Chromosome 07"/>
</dbReference>
<evidence type="ECO:0000256" key="3">
    <source>
        <dbReference type="ARBA" id="ARBA00022679"/>
    </source>
</evidence>
<dbReference type="Pfam" id="PF10294">
    <property type="entry name" value="Methyltransf_16"/>
    <property type="match status" value="2"/>
</dbReference>
<dbReference type="SUPFAM" id="SSF53335">
    <property type="entry name" value="S-adenosyl-L-methionine-dependent methyltransferases"/>
    <property type="match status" value="1"/>
</dbReference>
<name>A0AAD1WHS8_PELCU</name>
<sequence length="342" mass="38924">MDKGVLSDLFQRYFLSCRRLSSLPWKELQELLQSEPSFVLTILQKTFFHPLCQKYPPALRYRRLFLSELIKKHESTGADPPDVLYDAFADVLNTDEDTVCHKSYFLLSGETVTLSENVAFVSEGTTGLVTWEAALTLAEWSIAHMDIFKNRTILELGSGVGLTGIAVCKSCIPKKYVFSDCHHRVLQQLTENICLNGFQLSEEQKSQSKEQVLSDTEHGKFSDNVKISVIELHWESVTEKQFLHIQTDVDVVIASDVIYDPEIIISLSKFLNKLFMCMKNGRVLEVFIASTIRNPETYSFFKTSLDERGLSWEVVLGHEKTSLSQDSNYCIEILKITSVVKL</sequence>
<keyword evidence="7" id="KW-1185">Reference proteome</keyword>
<evidence type="ECO:0000256" key="1">
    <source>
        <dbReference type="ARBA" id="ARBA00005511"/>
    </source>
</evidence>
<dbReference type="GO" id="GO:0008168">
    <property type="term" value="F:methyltransferase activity"/>
    <property type="evidence" value="ECO:0007669"/>
    <property type="project" value="UniProtKB-KW"/>
</dbReference>
<evidence type="ECO:0000259" key="5">
    <source>
        <dbReference type="Pfam" id="PF14904"/>
    </source>
</evidence>
<dbReference type="Pfam" id="PF14904">
    <property type="entry name" value="FAM86"/>
    <property type="match status" value="1"/>
</dbReference>
<accession>A0AAD1WHS8</accession>
<dbReference type="InterPro" id="IPR029063">
    <property type="entry name" value="SAM-dependent_MTases_sf"/>
</dbReference>
<feature type="domain" description="FAM86 N-terminal" evidence="5">
    <location>
        <begin position="9"/>
        <end position="91"/>
    </location>
</feature>
<keyword evidence="2" id="KW-0489">Methyltransferase</keyword>
<dbReference type="EMBL" id="OW240918">
    <property type="protein sequence ID" value="CAH2306804.1"/>
    <property type="molecule type" value="Genomic_DNA"/>
</dbReference>
<evidence type="ECO:0000256" key="4">
    <source>
        <dbReference type="ARBA" id="ARBA00022691"/>
    </source>
</evidence>
<comment type="similarity">
    <text evidence="1">Belongs to the class I-like SAM-binding methyltransferase superfamily. EEF2KMT family.</text>
</comment>
<evidence type="ECO:0000256" key="2">
    <source>
        <dbReference type="ARBA" id="ARBA00022603"/>
    </source>
</evidence>
<evidence type="ECO:0000313" key="7">
    <source>
        <dbReference type="Proteomes" id="UP001295444"/>
    </source>
</evidence>
<dbReference type="GO" id="GO:0032259">
    <property type="term" value="P:methylation"/>
    <property type="evidence" value="ECO:0007669"/>
    <property type="project" value="UniProtKB-KW"/>
</dbReference>
<gene>
    <name evidence="6" type="ORF">PECUL_23A025951</name>
</gene>
<proteinExistence type="inferred from homology"/>
<reference evidence="6" key="1">
    <citation type="submission" date="2022-03" db="EMBL/GenBank/DDBJ databases">
        <authorList>
            <person name="Alioto T."/>
            <person name="Alioto T."/>
            <person name="Gomez Garrido J."/>
        </authorList>
    </citation>
    <scope>NUCLEOTIDE SEQUENCE</scope>
</reference>